<dbReference type="EMBL" id="ABXA01000024">
    <property type="protein sequence ID" value="EEB36174.1"/>
    <property type="molecule type" value="Genomic_DNA"/>
</dbReference>
<protein>
    <recommendedName>
        <fullName evidence="4">DUF2178 domain-containing protein</fullName>
    </recommendedName>
</protein>
<sequence length="125" mass="14435">MWYFGYIVGFLSLILLFTIKGNEIRNILLTLIFATSTAISSVKIMHNKMIEKDESYRININDERNVKIMDKVNAAMSYILMILIGLVAVICLLIKAYLPGGILAIFILFYPMITFFINGYYEKKY</sequence>
<keyword evidence="1" id="KW-0812">Transmembrane</keyword>
<keyword evidence="1" id="KW-0472">Membrane</keyword>
<dbReference type="RefSeq" id="WP_004813989.1">
    <property type="nucleotide sequence ID" value="NZ_ABXA01000024.1"/>
</dbReference>
<feature type="transmembrane region" description="Helical" evidence="1">
    <location>
        <begin position="27"/>
        <end position="45"/>
    </location>
</feature>
<name>B6W8W1_9FIRM</name>
<dbReference type="Proteomes" id="UP000005451">
    <property type="component" value="Unassembled WGS sequence"/>
</dbReference>
<reference evidence="2 3" key="1">
    <citation type="submission" date="2008-09" db="EMBL/GenBank/DDBJ databases">
        <authorList>
            <person name="Fulton L."/>
            <person name="Clifton S."/>
            <person name="Fulton B."/>
            <person name="Xu J."/>
            <person name="Minx P."/>
            <person name="Pepin K.H."/>
            <person name="Johnson M."/>
            <person name="Thiruvilangam P."/>
            <person name="Bhonagiri V."/>
            <person name="Nash W.E."/>
            <person name="Mardis E.R."/>
            <person name="Wilson R.K."/>
        </authorList>
    </citation>
    <scope>NUCLEOTIDE SEQUENCE [LARGE SCALE GENOMIC DNA]</scope>
    <source>
        <strain evidence="2 3">DSM 7454</strain>
    </source>
</reference>
<dbReference type="AlphaFoldDB" id="B6W8W1"/>
<evidence type="ECO:0008006" key="4">
    <source>
        <dbReference type="Google" id="ProtNLM"/>
    </source>
</evidence>
<dbReference type="STRING" id="561177.ANHYDRO_01012"/>
<evidence type="ECO:0000313" key="2">
    <source>
        <dbReference type="EMBL" id="EEB36174.1"/>
    </source>
</evidence>
<keyword evidence="1" id="KW-1133">Transmembrane helix</keyword>
<proteinExistence type="predicted"/>
<organism evidence="2 3">
    <name type="scientific">Anaerococcus hydrogenalis DSM 7454</name>
    <dbReference type="NCBI Taxonomy" id="561177"/>
    <lineage>
        <taxon>Bacteria</taxon>
        <taxon>Bacillati</taxon>
        <taxon>Bacillota</taxon>
        <taxon>Tissierellia</taxon>
        <taxon>Tissierellales</taxon>
        <taxon>Peptoniphilaceae</taxon>
        <taxon>Anaerococcus</taxon>
    </lineage>
</organism>
<evidence type="ECO:0000256" key="1">
    <source>
        <dbReference type="SAM" id="Phobius"/>
    </source>
</evidence>
<reference evidence="2 3" key="2">
    <citation type="submission" date="2008-10" db="EMBL/GenBank/DDBJ databases">
        <title>Draft genome sequence of Anaerococcus hydrogenalis (DSM 7454).</title>
        <authorList>
            <person name="Sudarsanam P."/>
            <person name="Ley R."/>
            <person name="Guruge J."/>
            <person name="Turnbaugh P.J."/>
            <person name="Mahowald M."/>
            <person name="Liep D."/>
            <person name="Gordon J."/>
        </authorList>
    </citation>
    <scope>NUCLEOTIDE SEQUENCE [LARGE SCALE GENOMIC DNA]</scope>
    <source>
        <strain evidence="2 3">DSM 7454</strain>
    </source>
</reference>
<dbReference type="eggNOG" id="ENOG5032RSP">
    <property type="taxonomic scope" value="Bacteria"/>
</dbReference>
<gene>
    <name evidence="2" type="ORF">ANHYDRO_01012</name>
</gene>
<feature type="transmembrane region" description="Helical" evidence="1">
    <location>
        <begin position="74"/>
        <end position="96"/>
    </location>
</feature>
<feature type="transmembrane region" description="Helical" evidence="1">
    <location>
        <begin position="102"/>
        <end position="121"/>
    </location>
</feature>
<comment type="caution">
    <text evidence="2">The sequence shown here is derived from an EMBL/GenBank/DDBJ whole genome shotgun (WGS) entry which is preliminary data.</text>
</comment>
<accession>B6W8W1</accession>
<feature type="transmembrane region" description="Helical" evidence="1">
    <location>
        <begin position="5"/>
        <end position="21"/>
    </location>
</feature>
<evidence type="ECO:0000313" key="3">
    <source>
        <dbReference type="Proteomes" id="UP000005451"/>
    </source>
</evidence>